<evidence type="ECO:0000256" key="1">
    <source>
        <dbReference type="ARBA" id="ARBA00010833"/>
    </source>
</evidence>
<evidence type="ECO:0000259" key="4">
    <source>
        <dbReference type="Pfam" id="PF22422"/>
    </source>
</evidence>
<name>A0ABM9ET78_9BACI</name>
<dbReference type="SUPFAM" id="SSF48208">
    <property type="entry name" value="Six-hairpin glycosidases"/>
    <property type="match status" value="1"/>
</dbReference>
<gene>
    <name evidence="5" type="ORF">BACCIP111895_03031</name>
</gene>
<dbReference type="Gene3D" id="1.50.10.10">
    <property type="match status" value="1"/>
</dbReference>
<dbReference type="InterPro" id="IPR054491">
    <property type="entry name" value="MGH1-like_GH"/>
</dbReference>
<evidence type="ECO:0000256" key="3">
    <source>
        <dbReference type="ARBA" id="ARBA00023295"/>
    </source>
</evidence>
<keyword evidence="2" id="KW-0378">Hydrolase</keyword>
<accession>A0ABM9ET78</accession>
<sequence>MFDIKKIPFSRYGSFITISPNHQKDGDGALYIRNIRNGDNDFGAVFRIDLISEGKSLPYNSVLSPSILRLEAEEGFVEFCIGEARVLQIRSQGVGVRLTGITGAYDYAVPVEEKRWEVNHSLQEMRYMLTAVKGRIEMDAPFNEQRCEKIIADFLPESQLSEMECVLEEFTTVYQTRSYATFSEGHEIVKKEYESWYEHTLETPKEFTRGKELASYITWSCVVSPEGKLSRPAMYMSKNWMTNIWSWDHCFNAIALAKNSPELAWDQFMIFFDAQDESGMLPDFINNRFALWNFTKPPIHGWTLRRLWEQNEFVTVDKLQEVYQPLVKWTKWWLTFQDSDDDGIPQYNHGNDSGWDNSTIFHKGTPVESPDLSSFLVLQMEVLSEIACKLGKKDEATKWMQESQALLTRMIDHFWNGERFVAKRSGTHEVIESDSLVVYVPLILGNRLPAEILEKLVEGITHKGFLTEYGLATELPDSPYYREDGYWRGPIWAPTTMLLTDGLLESGEKELALEVARKFCSMASKSGMAENYNALTGEGLRDPAFTWTSSVFLILGQLLVAENEVMIEEQDSRQGL</sequence>
<keyword evidence="3" id="KW-0326">Glycosidase</keyword>
<evidence type="ECO:0000256" key="2">
    <source>
        <dbReference type="ARBA" id="ARBA00022801"/>
    </source>
</evidence>
<dbReference type="PANTHER" id="PTHR10412">
    <property type="entry name" value="MANNOSYL-OLIGOSACCHARIDE GLUCOSIDASE"/>
    <property type="match status" value="1"/>
</dbReference>
<dbReference type="Proteomes" id="UP000838308">
    <property type="component" value="Unassembled WGS sequence"/>
</dbReference>
<keyword evidence="6" id="KW-1185">Reference proteome</keyword>
<dbReference type="InterPro" id="IPR012341">
    <property type="entry name" value="6hp_glycosidase-like_sf"/>
</dbReference>
<proteinExistence type="inferred from homology"/>
<dbReference type="PANTHER" id="PTHR10412:SF11">
    <property type="entry name" value="MANNOSYL-OLIGOSACCHARIDE GLUCOSIDASE"/>
    <property type="match status" value="1"/>
</dbReference>
<dbReference type="InterPro" id="IPR008928">
    <property type="entry name" value="6-hairpin_glycosidase_sf"/>
</dbReference>
<protein>
    <recommendedName>
        <fullName evidence="4">Mannosylglycerate hydrolase MGH1-like glycoside hydrolase domain-containing protein</fullName>
    </recommendedName>
</protein>
<evidence type="ECO:0000313" key="5">
    <source>
        <dbReference type="EMBL" id="CAH2715847.1"/>
    </source>
</evidence>
<comment type="caution">
    <text evidence="5">The sequence shown here is derived from an EMBL/GenBank/DDBJ whole genome shotgun (WGS) entry which is preliminary data.</text>
</comment>
<dbReference type="EMBL" id="CALBWS010000020">
    <property type="protein sequence ID" value="CAH2715847.1"/>
    <property type="molecule type" value="Genomic_DNA"/>
</dbReference>
<organism evidence="5 6">
    <name type="scientific">Neobacillus rhizosphaerae</name>
    <dbReference type="NCBI Taxonomy" id="2880965"/>
    <lineage>
        <taxon>Bacteria</taxon>
        <taxon>Bacillati</taxon>
        <taxon>Bacillota</taxon>
        <taxon>Bacilli</taxon>
        <taxon>Bacillales</taxon>
        <taxon>Bacillaceae</taxon>
        <taxon>Neobacillus</taxon>
    </lineage>
</organism>
<dbReference type="Pfam" id="PF22422">
    <property type="entry name" value="MGH1-like_GH"/>
    <property type="match status" value="1"/>
</dbReference>
<dbReference type="InterPro" id="IPR004888">
    <property type="entry name" value="Glycoside_hydrolase_63"/>
</dbReference>
<reference evidence="5" key="1">
    <citation type="submission" date="2022-04" db="EMBL/GenBank/DDBJ databases">
        <authorList>
            <person name="Criscuolo A."/>
        </authorList>
    </citation>
    <scope>NUCLEOTIDE SEQUENCE</scope>
    <source>
        <strain evidence="5">CIP111895</strain>
    </source>
</reference>
<dbReference type="RefSeq" id="WP_248736117.1">
    <property type="nucleotide sequence ID" value="NZ_CALBWS010000020.1"/>
</dbReference>
<evidence type="ECO:0000313" key="6">
    <source>
        <dbReference type="Proteomes" id="UP000838308"/>
    </source>
</evidence>
<comment type="similarity">
    <text evidence="1">Belongs to the glycosyl hydrolase 63 family.</text>
</comment>
<feature type="domain" description="Mannosylglycerate hydrolase MGH1-like glycoside hydrolase" evidence="4">
    <location>
        <begin position="243"/>
        <end position="548"/>
    </location>
</feature>